<dbReference type="PROSITE" id="PS50931">
    <property type="entry name" value="HTH_LYSR"/>
    <property type="match status" value="1"/>
</dbReference>
<dbReference type="Proteomes" id="UP000673383">
    <property type="component" value="Unassembled WGS sequence"/>
</dbReference>
<dbReference type="Gene3D" id="1.10.10.10">
    <property type="entry name" value="Winged helix-like DNA-binding domain superfamily/Winged helix DNA-binding domain"/>
    <property type="match status" value="1"/>
</dbReference>
<dbReference type="AlphaFoldDB" id="A0A8I1YAL7"/>
<accession>A0A8I1YAL7</accession>
<reference evidence="7" key="1">
    <citation type="submission" date="2021-02" db="EMBL/GenBank/DDBJ databases">
        <title>Genomic Encyclopedia of Type Strains, Phase IV (KMG-V): Genome sequencing to study the core and pangenomes of soil and plant-associated prokaryotes.</title>
        <authorList>
            <person name="Whitman W."/>
        </authorList>
    </citation>
    <scope>NUCLEOTIDE SEQUENCE</scope>
    <source>
        <strain evidence="7">USDA 406</strain>
    </source>
</reference>
<dbReference type="Pfam" id="PF00126">
    <property type="entry name" value="HTH_1"/>
    <property type="match status" value="1"/>
</dbReference>
<evidence type="ECO:0000256" key="3">
    <source>
        <dbReference type="ARBA" id="ARBA00023015"/>
    </source>
</evidence>
<dbReference type="PANTHER" id="PTHR30419:SF8">
    <property type="entry name" value="NITROGEN ASSIMILATION TRANSCRIPTIONAL ACTIVATOR-RELATED"/>
    <property type="match status" value="1"/>
</dbReference>
<evidence type="ECO:0000256" key="1">
    <source>
        <dbReference type="ARBA" id="ARBA00003502"/>
    </source>
</evidence>
<dbReference type="InterPro" id="IPR050950">
    <property type="entry name" value="HTH-type_LysR_regulators"/>
</dbReference>
<dbReference type="GO" id="GO:0003677">
    <property type="term" value="F:DNA binding"/>
    <property type="evidence" value="ECO:0007669"/>
    <property type="project" value="UniProtKB-KW"/>
</dbReference>
<dbReference type="SUPFAM" id="SSF53850">
    <property type="entry name" value="Periplasmic binding protein-like II"/>
    <property type="match status" value="1"/>
</dbReference>
<comment type="function">
    <text evidence="1">NodD regulates the expression of the nodABCFE genes which encode other nodulation proteins. NodD is also a negative regulator of its own expression. Binds flavonoids as inducers.</text>
</comment>
<dbReference type="EMBL" id="JAFICZ010000001">
    <property type="protein sequence ID" value="MBP1296413.1"/>
    <property type="molecule type" value="Genomic_DNA"/>
</dbReference>
<sequence length="295" mass="32144">MNHVSLRYFVEVADCGSIRQAAQRLHVAASAVSRQIANLEHDLQAELIERSPGGVTLTAAGALVAEQGRSMFRGFDRIRSLVDDLKQLRRGRLDIFCVEGLATEFLPRAIAAFHNKYPDVSYQVITAATDRIVEALLQDECDFGITINLAARPEIKVVACRTEQVHAIVSRLHPLADRGSITLQEAGGYPAAMLLGSFGVRQLLDQAFASCGVTPRQLMSSNSVAAIKGLVLEGAAIAFMSPSLIRRELEEGSLLAKAIVATPQTAYRLELCVHNKRHLSFAARAMLDALTQQLR</sequence>
<gene>
    <name evidence="7" type="ORF">JOH49_006166</name>
</gene>
<name>A0A8I1YAL7_BRAEL</name>
<keyword evidence="5" id="KW-0804">Transcription</keyword>
<dbReference type="FunFam" id="1.10.10.10:FF:000001">
    <property type="entry name" value="LysR family transcriptional regulator"/>
    <property type="match status" value="1"/>
</dbReference>
<dbReference type="Pfam" id="PF03466">
    <property type="entry name" value="LysR_substrate"/>
    <property type="match status" value="1"/>
</dbReference>
<organism evidence="7 8">
    <name type="scientific">Bradyrhizobium elkanii</name>
    <dbReference type="NCBI Taxonomy" id="29448"/>
    <lineage>
        <taxon>Bacteria</taxon>
        <taxon>Pseudomonadati</taxon>
        <taxon>Pseudomonadota</taxon>
        <taxon>Alphaproteobacteria</taxon>
        <taxon>Hyphomicrobiales</taxon>
        <taxon>Nitrobacteraceae</taxon>
        <taxon>Bradyrhizobium</taxon>
    </lineage>
</organism>
<evidence type="ECO:0000313" key="8">
    <source>
        <dbReference type="Proteomes" id="UP000673383"/>
    </source>
</evidence>
<protein>
    <submittedName>
        <fullName evidence="7">Molybdate transport repressor ModE-like protein</fullName>
    </submittedName>
</protein>
<feature type="domain" description="HTH lysR-type" evidence="6">
    <location>
        <begin position="1"/>
        <end position="58"/>
    </location>
</feature>
<comment type="caution">
    <text evidence="7">The sequence shown here is derived from an EMBL/GenBank/DDBJ whole genome shotgun (WGS) entry which is preliminary data.</text>
</comment>
<dbReference type="GO" id="GO:0005829">
    <property type="term" value="C:cytosol"/>
    <property type="evidence" value="ECO:0007669"/>
    <property type="project" value="TreeGrafter"/>
</dbReference>
<keyword evidence="4" id="KW-0238">DNA-binding</keyword>
<evidence type="ECO:0000256" key="5">
    <source>
        <dbReference type="ARBA" id="ARBA00023163"/>
    </source>
</evidence>
<evidence type="ECO:0000313" key="7">
    <source>
        <dbReference type="EMBL" id="MBP1296413.1"/>
    </source>
</evidence>
<dbReference type="GO" id="GO:0003700">
    <property type="term" value="F:DNA-binding transcription factor activity"/>
    <property type="evidence" value="ECO:0007669"/>
    <property type="project" value="InterPro"/>
</dbReference>
<evidence type="ECO:0000259" key="6">
    <source>
        <dbReference type="PROSITE" id="PS50931"/>
    </source>
</evidence>
<proteinExistence type="inferred from homology"/>
<keyword evidence="3" id="KW-0805">Transcription regulation</keyword>
<dbReference type="InterPro" id="IPR005119">
    <property type="entry name" value="LysR_subst-bd"/>
</dbReference>
<dbReference type="InterPro" id="IPR000847">
    <property type="entry name" value="LysR_HTH_N"/>
</dbReference>
<evidence type="ECO:0000256" key="2">
    <source>
        <dbReference type="ARBA" id="ARBA00009437"/>
    </source>
</evidence>
<dbReference type="Gene3D" id="3.40.190.290">
    <property type="match status" value="1"/>
</dbReference>
<dbReference type="InterPro" id="IPR036390">
    <property type="entry name" value="WH_DNA-bd_sf"/>
</dbReference>
<dbReference type="SUPFAM" id="SSF46785">
    <property type="entry name" value="Winged helix' DNA-binding domain"/>
    <property type="match status" value="1"/>
</dbReference>
<comment type="similarity">
    <text evidence="2">Belongs to the LysR transcriptional regulatory family.</text>
</comment>
<dbReference type="PANTHER" id="PTHR30419">
    <property type="entry name" value="HTH-TYPE TRANSCRIPTIONAL REGULATOR YBHD"/>
    <property type="match status" value="1"/>
</dbReference>
<dbReference type="InterPro" id="IPR036388">
    <property type="entry name" value="WH-like_DNA-bd_sf"/>
</dbReference>
<evidence type="ECO:0000256" key="4">
    <source>
        <dbReference type="ARBA" id="ARBA00023125"/>
    </source>
</evidence>